<dbReference type="OrthoDB" id="4302715at2"/>
<dbReference type="Gene3D" id="1.25.40.10">
    <property type="entry name" value="Tetratricopeptide repeat domain"/>
    <property type="match status" value="1"/>
</dbReference>
<dbReference type="SUPFAM" id="SSF52540">
    <property type="entry name" value="P-loop containing nucleoside triphosphate hydrolases"/>
    <property type="match status" value="1"/>
</dbReference>
<evidence type="ECO:0000313" key="3">
    <source>
        <dbReference type="Proteomes" id="UP000219612"/>
    </source>
</evidence>
<name>A0A285KKT1_9ACTN</name>
<dbReference type="PANTHER" id="PTHR47691">
    <property type="entry name" value="REGULATOR-RELATED"/>
    <property type="match status" value="1"/>
</dbReference>
<organism evidence="2 3">
    <name type="scientific">Paractinoplanes atraurantiacus</name>
    <dbReference type="NCBI Taxonomy" id="1036182"/>
    <lineage>
        <taxon>Bacteria</taxon>
        <taxon>Bacillati</taxon>
        <taxon>Actinomycetota</taxon>
        <taxon>Actinomycetes</taxon>
        <taxon>Micromonosporales</taxon>
        <taxon>Micromonosporaceae</taxon>
        <taxon>Paractinoplanes</taxon>
    </lineage>
</organism>
<dbReference type="AlphaFoldDB" id="A0A285KKT1"/>
<dbReference type="Pfam" id="PF13191">
    <property type="entry name" value="AAA_16"/>
    <property type="match status" value="1"/>
</dbReference>
<accession>A0A285KKT1</accession>
<sequence length="908" mass="97344">MEAGRLRVDSGVVEVAGRGAVVTAPVAHGGRLAERLRDLRRARRLAGTGVVARSAAPVGEALHAAGEELARSYAPGPAGEALRELVEAGDLLLEVRADEDLPWEALVVPGTGRPLGLHPNVRMYRSAPGGAYTTGTRSGPLRILAAGDLERLLDVVEPGANLRILDREVAGEPVHVVHLDDAEWLPDGNRPGLVVVAGRGRVAELLAAGVPQILALTEPVTDGYVARFLGHFYQLLAGFPSVPGAVAGARRLAGGTEWTAPVLYCRGAPAPLHGVTVADMDEPEGFVGRRDDLRTLLEAARRPGHAGVVLHGLGGMGRGSLATELVRRLGDEAGLVVRVSGTDTGEQILDTFGRLLAGEPSASGTAAEDRRRRLAAYLRTPEEFWRDRLATAFAVLGSRPVTLIVDDFAIDPRARRAGHRAEPADPGLAAFLGRWIREPGPHRVVITSRLPFTLPGNLHKRLTEHHLGPLSEAEARVLGSRLPALAGLTPAEQHRAWAGTGGHPRTLEHLDALLRRSPAGFAEVAGRLEALLARQGVPDPGRWASDLRSASDDDRRAGLALAEAIATTVNDAVLSDLLALLDDDCRRLLVGAAVYRRPADEPALVRQSALPGLPDGLDTLAGLGLVSEVTDEEGVRHTVHPWTAASIARLHPSDTAAAHGRAADYYRHRVRPRDSDPVADLDDLIEARHHLFKAGRVDEAIRLSFLVRERLDMWSAWDWARAVCEETLGWVEPAGRDAATLLHYLGLLAHRRGETAEAERLLDRSLSVAETAGDRTQQATICHKLSRLAEDRGDHAAAERRLRQALLLDAENGNRTGLATGQHRLAQLCTLTNRLTEAVALHCQALAIEIALGLPDARLEVADLARLRAALGEEDFRRAVTAVLPEESVSGLARLLDDFATAAESRQN</sequence>
<dbReference type="Proteomes" id="UP000219612">
    <property type="component" value="Unassembled WGS sequence"/>
</dbReference>
<dbReference type="RefSeq" id="WP_143235438.1">
    <property type="nucleotide sequence ID" value="NZ_OBDY01000041.1"/>
</dbReference>
<dbReference type="Gene3D" id="3.40.50.300">
    <property type="entry name" value="P-loop containing nucleotide triphosphate hydrolases"/>
    <property type="match status" value="1"/>
</dbReference>
<dbReference type="InterPro" id="IPR011990">
    <property type="entry name" value="TPR-like_helical_dom_sf"/>
</dbReference>
<proteinExistence type="predicted"/>
<evidence type="ECO:0000313" key="2">
    <source>
        <dbReference type="EMBL" id="SNY71881.1"/>
    </source>
</evidence>
<dbReference type="Pfam" id="PF13424">
    <property type="entry name" value="TPR_12"/>
    <property type="match status" value="1"/>
</dbReference>
<dbReference type="EMBL" id="OBDY01000041">
    <property type="protein sequence ID" value="SNY71881.1"/>
    <property type="molecule type" value="Genomic_DNA"/>
</dbReference>
<dbReference type="PANTHER" id="PTHR47691:SF3">
    <property type="entry name" value="HTH-TYPE TRANSCRIPTIONAL REGULATOR RV0890C-RELATED"/>
    <property type="match status" value="1"/>
</dbReference>
<keyword evidence="3" id="KW-1185">Reference proteome</keyword>
<feature type="domain" description="Orc1-like AAA ATPase" evidence="1">
    <location>
        <begin position="286"/>
        <end position="413"/>
    </location>
</feature>
<protein>
    <submittedName>
        <fullName evidence="2">AAA ATPase domain-containing protein</fullName>
    </submittedName>
</protein>
<dbReference type="InterPro" id="IPR027417">
    <property type="entry name" value="P-loop_NTPase"/>
</dbReference>
<reference evidence="2 3" key="1">
    <citation type="submission" date="2017-09" db="EMBL/GenBank/DDBJ databases">
        <authorList>
            <person name="Ehlers B."/>
            <person name="Leendertz F.H."/>
        </authorList>
    </citation>
    <scope>NUCLEOTIDE SEQUENCE [LARGE SCALE GENOMIC DNA]</scope>
    <source>
        <strain evidence="2 3">CGMCC 4.6857</strain>
    </source>
</reference>
<dbReference type="SUPFAM" id="SSF48452">
    <property type="entry name" value="TPR-like"/>
    <property type="match status" value="1"/>
</dbReference>
<evidence type="ECO:0000259" key="1">
    <source>
        <dbReference type="Pfam" id="PF13191"/>
    </source>
</evidence>
<gene>
    <name evidence="2" type="ORF">SAMN05421748_14119</name>
</gene>
<dbReference type="InterPro" id="IPR041664">
    <property type="entry name" value="AAA_16"/>
</dbReference>